<name>A0A517PHS6_9PLAN</name>
<dbReference type="EMBL" id="CP036266">
    <property type="protein sequence ID" value="QDT18930.1"/>
    <property type="molecule type" value="Genomic_DNA"/>
</dbReference>
<dbReference type="Pfam" id="PF03616">
    <property type="entry name" value="Glt_symporter"/>
    <property type="match status" value="1"/>
</dbReference>
<keyword evidence="1" id="KW-0472">Membrane</keyword>
<dbReference type="GO" id="GO:0015501">
    <property type="term" value="F:glutamate:sodium symporter activity"/>
    <property type="evidence" value="ECO:0007669"/>
    <property type="project" value="InterPro"/>
</dbReference>
<feature type="transmembrane region" description="Helical" evidence="1">
    <location>
        <begin position="327"/>
        <end position="346"/>
    </location>
</feature>
<feature type="transmembrane region" description="Helical" evidence="1">
    <location>
        <begin position="30"/>
        <end position="54"/>
    </location>
</feature>
<evidence type="ECO:0000313" key="2">
    <source>
        <dbReference type="EMBL" id="QDT18930.1"/>
    </source>
</evidence>
<dbReference type="InterPro" id="IPR004445">
    <property type="entry name" value="GltS"/>
</dbReference>
<protein>
    <submittedName>
        <fullName evidence="2">Sodium/glutamate symporter</fullName>
    </submittedName>
</protein>
<dbReference type="AlphaFoldDB" id="A0A517PHS6"/>
<feature type="transmembrane region" description="Helical" evidence="1">
    <location>
        <begin position="263"/>
        <end position="282"/>
    </location>
</feature>
<dbReference type="Proteomes" id="UP000320421">
    <property type="component" value="Chromosome"/>
</dbReference>
<sequence>MFADFALISVLLVISHLLRSRLRLLQNLLIPAPILAGFLGLIGGPQLLGWLPFSLTGEGKIAMERYPYELIAILFATLFLGHQPHRPTLRTMLRDVGDTWFYNFAAYIGQFGVALLFGLYILPLMFPDLNPGFALMMPAGFAGGHGTAAAVSESLQAGGFNDAQSLGFTFATIGLLIGIFGGLTLINIATRRGWTHLVSSAQELPESTRSGFLTPEEQTSMGTSTVSAMSLDPLTWHFAIVMTAFGGAHGIDYLFRHVLESKIILPLFAVALLVSAVLQLVLELCHIGKYVDRQVMARIGSSVSDYLIAFAVASIKISVVVEYMAPLIVMSLLGFLYAIGMLWFLGRHLFHNFWFERSIFAYGWMTGVVGIGVLLLRIVDPQLKSKTLQDYGLAFVGISPLEILLIVVVPPLVARQIILAPAIVIVVIAVACFALSAYLVGWYRTPPGEFRPGEQEIIDELKSP</sequence>
<feature type="transmembrane region" description="Helical" evidence="1">
    <location>
        <begin position="66"/>
        <end position="84"/>
    </location>
</feature>
<keyword evidence="3" id="KW-1185">Reference proteome</keyword>
<evidence type="ECO:0000313" key="3">
    <source>
        <dbReference type="Proteomes" id="UP000320421"/>
    </source>
</evidence>
<organism evidence="2 3">
    <name type="scientific">Gimesia chilikensis</name>
    <dbReference type="NCBI Taxonomy" id="2605989"/>
    <lineage>
        <taxon>Bacteria</taxon>
        <taxon>Pseudomonadati</taxon>
        <taxon>Planctomycetota</taxon>
        <taxon>Planctomycetia</taxon>
        <taxon>Planctomycetales</taxon>
        <taxon>Planctomycetaceae</taxon>
        <taxon>Gimesia</taxon>
    </lineage>
</organism>
<dbReference type="GO" id="GO:0015813">
    <property type="term" value="P:L-glutamate transmembrane transport"/>
    <property type="evidence" value="ECO:0007669"/>
    <property type="project" value="InterPro"/>
</dbReference>
<dbReference type="PANTHER" id="PTHR36178">
    <property type="entry name" value="SLR0625 PROTEIN"/>
    <property type="match status" value="1"/>
</dbReference>
<proteinExistence type="predicted"/>
<keyword evidence="1" id="KW-1133">Transmembrane helix</keyword>
<reference evidence="2 3" key="1">
    <citation type="submission" date="2019-02" db="EMBL/GenBank/DDBJ databases">
        <title>Deep-cultivation of Planctomycetes and their phenomic and genomic characterization uncovers novel biology.</title>
        <authorList>
            <person name="Wiegand S."/>
            <person name="Jogler M."/>
            <person name="Boedeker C."/>
            <person name="Pinto D."/>
            <person name="Vollmers J."/>
            <person name="Rivas-Marin E."/>
            <person name="Kohn T."/>
            <person name="Peeters S.H."/>
            <person name="Heuer A."/>
            <person name="Rast P."/>
            <person name="Oberbeckmann S."/>
            <person name="Bunk B."/>
            <person name="Jeske O."/>
            <person name="Meyerdierks A."/>
            <person name="Storesund J.E."/>
            <person name="Kallscheuer N."/>
            <person name="Luecker S."/>
            <person name="Lage O.M."/>
            <person name="Pohl T."/>
            <person name="Merkel B.J."/>
            <person name="Hornburger P."/>
            <person name="Mueller R.-W."/>
            <person name="Bruemmer F."/>
            <person name="Labrenz M."/>
            <person name="Spormann A.M."/>
            <person name="Op den Camp H."/>
            <person name="Overmann J."/>
            <person name="Amann R."/>
            <person name="Jetten M.S.M."/>
            <person name="Mascher T."/>
            <person name="Medema M.H."/>
            <person name="Devos D.P."/>
            <person name="Kaster A.-K."/>
            <person name="Ovreas L."/>
            <person name="Rohde M."/>
            <person name="Galperin M.Y."/>
            <person name="Jogler C."/>
        </authorList>
    </citation>
    <scope>NUCLEOTIDE SEQUENCE [LARGE SCALE GENOMIC DNA]</scope>
    <source>
        <strain evidence="2 3">HG66A1</strain>
    </source>
</reference>
<feature type="transmembrane region" description="Helical" evidence="1">
    <location>
        <begin position="104"/>
        <end position="126"/>
    </location>
</feature>
<feature type="transmembrane region" description="Helical" evidence="1">
    <location>
        <begin position="358"/>
        <end position="379"/>
    </location>
</feature>
<evidence type="ECO:0000256" key="1">
    <source>
        <dbReference type="SAM" id="Phobius"/>
    </source>
</evidence>
<feature type="transmembrane region" description="Helical" evidence="1">
    <location>
        <begin position="163"/>
        <end position="186"/>
    </location>
</feature>
<feature type="transmembrane region" description="Helical" evidence="1">
    <location>
        <begin position="391"/>
        <end position="410"/>
    </location>
</feature>
<dbReference type="OrthoDB" id="9801557at2"/>
<keyword evidence="1" id="KW-0812">Transmembrane</keyword>
<feature type="transmembrane region" description="Helical" evidence="1">
    <location>
        <begin position="417"/>
        <end position="440"/>
    </location>
</feature>
<dbReference type="RefSeq" id="WP_145180834.1">
    <property type="nucleotide sequence ID" value="NZ_CP036266.1"/>
</dbReference>
<dbReference type="PANTHER" id="PTHR36178:SF1">
    <property type="entry name" value="SODIUM_GLUTAMATE SYMPORTER"/>
    <property type="match status" value="1"/>
</dbReference>
<feature type="transmembrane region" description="Helical" evidence="1">
    <location>
        <begin position="234"/>
        <end position="251"/>
    </location>
</feature>
<gene>
    <name evidence="2" type="ORF">HG66A1_06930</name>
</gene>
<accession>A0A517PHS6</accession>
<dbReference type="GO" id="GO:0016020">
    <property type="term" value="C:membrane"/>
    <property type="evidence" value="ECO:0007669"/>
    <property type="project" value="InterPro"/>
</dbReference>